<keyword evidence="3" id="KW-0597">Phosphoprotein</keyword>
<dbReference type="SMART" id="SM00388">
    <property type="entry name" value="HisKA"/>
    <property type="match status" value="1"/>
</dbReference>
<dbReference type="Gene3D" id="3.30.450.40">
    <property type="match status" value="1"/>
</dbReference>
<dbReference type="SUPFAM" id="SSF47384">
    <property type="entry name" value="Homodimeric domain of signal transducing histidine kinase"/>
    <property type="match status" value="1"/>
</dbReference>
<organism evidence="5 6">
    <name type="scientific">Gelidibacter gilvus</name>
    <dbReference type="NCBI Taxonomy" id="59602"/>
    <lineage>
        <taxon>Bacteria</taxon>
        <taxon>Pseudomonadati</taxon>
        <taxon>Bacteroidota</taxon>
        <taxon>Flavobacteriia</taxon>
        <taxon>Flavobacteriales</taxon>
        <taxon>Flavobacteriaceae</taxon>
        <taxon>Gelidibacter</taxon>
    </lineage>
</organism>
<dbReference type="InterPro" id="IPR003018">
    <property type="entry name" value="GAF"/>
</dbReference>
<dbReference type="EC" id="2.7.13.3" evidence="2"/>
<evidence type="ECO:0000313" key="5">
    <source>
        <dbReference type="EMBL" id="RXJ45930.1"/>
    </source>
</evidence>
<dbReference type="InterPro" id="IPR036097">
    <property type="entry name" value="HisK_dim/P_sf"/>
</dbReference>
<protein>
    <recommendedName>
        <fullName evidence="2">histidine kinase</fullName>
        <ecNumber evidence="2">2.7.13.3</ecNumber>
    </recommendedName>
</protein>
<dbReference type="InterPro" id="IPR029016">
    <property type="entry name" value="GAF-like_dom_sf"/>
</dbReference>
<evidence type="ECO:0000256" key="1">
    <source>
        <dbReference type="ARBA" id="ARBA00000085"/>
    </source>
</evidence>
<dbReference type="Pfam" id="PF00512">
    <property type="entry name" value="HisKA"/>
    <property type="match status" value="1"/>
</dbReference>
<dbReference type="Gene3D" id="1.10.287.130">
    <property type="match status" value="1"/>
</dbReference>
<dbReference type="CDD" id="cd00075">
    <property type="entry name" value="HATPase"/>
    <property type="match status" value="1"/>
</dbReference>
<dbReference type="InterPro" id="IPR003661">
    <property type="entry name" value="HisK_dim/P_dom"/>
</dbReference>
<keyword evidence="5" id="KW-0808">Transferase</keyword>
<dbReference type="RefSeq" id="WP_129018132.1">
    <property type="nucleotide sequence ID" value="NZ_SDDZ01000009.1"/>
</dbReference>
<dbReference type="InterPro" id="IPR004358">
    <property type="entry name" value="Sig_transdc_His_kin-like_C"/>
</dbReference>
<evidence type="ECO:0000256" key="3">
    <source>
        <dbReference type="ARBA" id="ARBA00022553"/>
    </source>
</evidence>
<dbReference type="GO" id="GO:0000155">
    <property type="term" value="F:phosphorelay sensor kinase activity"/>
    <property type="evidence" value="ECO:0007669"/>
    <property type="project" value="InterPro"/>
</dbReference>
<dbReference type="InterPro" id="IPR003594">
    <property type="entry name" value="HATPase_dom"/>
</dbReference>
<dbReference type="InterPro" id="IPR005467">
    <property type="entry name" value="His_kinase_dom"/>
</dbReference>
<evidence type="ECO:0000313" key="6">
    <source>
        <dbReference type="Proteomes" id="UP000289792"/>
    </source>
</evidence>
<gene>
    <name evidence="5" type="ORF">ESZ48_14010</name>
</gene>
<evidence type="ECO:0000259" key="4">
    <source>
        <dbReference type="PROSITE" id="PS50109"/>
    </source>
</evidence>
<dbReference type="EMBL" id="SDDZ01000009">
    <property type="protein sequence ID" value="RXJ45930.1"/>
    <property type="molecule type" value="Genomic_DNA"/>
</dbReference>
<dbReference type="CDD" id="cd00082">
    <property type="entry name" value="HisKA"/>
    <property type="match status" value="1"/>
</dbReference>
<sequence>MQSPKLPTNERQRLDILSEYQLLDTLPEQDYDNITSLVATICDAPVSLITMLDKERNFFKSHHGVPFRESPRDISFCGHAILGDGPIFIIQDARLDERFTDNPLIEGANAIFYAGVPLVNPEGYALGTLCVFDHKPRILTDSQKNALITLGKQVVNSLELRRQNLKLQTAKDELTLHNIQLKKFASHVSHDLKSPLANIISLTHLLKDDLEGKHSDSSLEYLNYLEDSALILKDYIDGILLHYKADELLKEEREDIQLSVISEKISHLLLSKDDKLSYSGQDAIKNINKAALTQILINLVDNALKYNVSEKRLIEIAYVEEPKYHKFSISDNGIGIEKEKQDLIFNLFAIIPHENIKRSTGIGLSTIKNLVNKLGGDIGVTSEVGVGSVFTFTIAK</sequence>
<accession>A0A4Q0XET6</accession>
<dbReference type="InterPro" id="IPR036890">
    <property type="entry name" value="HATPase_C_sf"/>
</dbReference>
<evidence type="ECO:0000256" key="2">
    <source>
        <dbReference type="ARBA" id="ARBA00012438"/>
    </source>
</evidence>
<dbReference type="SUPFAM" id="SSF55781">
    <property type="entry name" value="GAF domain-like"/>
    <property type="match status" value="1"/>
</dbReference>
<dbReference type="OrthoDB" id="9811889at2"/>
<reference evidence="5 6" key="1">
    <citation type="submission" date="2019-01" db="EMBL/GenBank/DDBJ databases">
        <title>Genome sequence of the Antarctic species Gelidibacter gilvus ACAM 158(T).</title>
        <authorList>
            <person name="Bowman J.P."/>
        </authorList>
    </citation>
    <scope>NUCLEOTIDE SEQUENCE [LARGE SCALE GENOMIC DNA]</scope>
    <source>
        <strain evidence="5 6">IC158</strain>
    </source>
</reference>
<keyword evidence="6" id="KW-1185">Reference proteome</keyword>
<comment type="catalytic activity">
    <reaction evidence="1">
        <text>ATP + protein L-histidine = ADP + protein N-phospho-L-histidine.</text>
        <dbReference type="EC" id="2.7.13.3"/>
    </reaction>
</comment>
<dbReference type="Gene3D" id="3.30.565.10">
    <property type="entry name" value="Histidine kinase-like ATPase, C-terminal domain"/>
    <property type="match status" value="1"/>
</dbReference>
<dbReference type="SUPFAM" id="SSF55874">
    <property type="entry name" value="ATPase domain of HSP90 chaperone/DNA topoisomerase II/histidine kinase"/>
    <property type="match status" value="1"/>
</dbReference>
<proteinExistence type="predicted"/>
<dbReference type="PANTHER" id="PTHR43102:SF2">
    <property type="entry name" value="GAF DOMAIN-CONTAINING PROTEIN"/>
    <property type="match status" value="1"/>
</dbReference>
<comment type="caution">
    <text evidence="5">The sequence shown here is derived from an EMBL/GenBank/DDBJ whole genome shotgun (WGS) entry which is preliminary data.</text>
</comment>
<dbReference type="PRINTS" id="PR00344">
    <property type="entry name" value="BCTRLSENSOR"/>
</dbReference>
<dbReference type="PROSITE" id="PS50109">
    <property type="entry name" value="HIS_KIN"/>
    <property type="match status" value="1"/>
</dbReference>
<dbReference type="SMART" id="SM00387">
    <property type="entry name" value="HATPase_c"/>
    <property type="match status" value="1"/>
</dbReference>
<keyword evidence="5" id="KW-0418">Kinase</keyword>
<feature type="domain" description="Histidine kinase" evidence="4">
    <location>
        <begin position="187"/>
        <end position="396"/>
    </location>
</feature>
<dbReference type="PANTHER" id="PTHR43102">
    <property type="entry name" value="SLR1143 PROTEIN"/>
    <property type="match status" value="1"/>
</dbReference>
<dbReference type="SMART" id="SM00065">
    <property type="entry name" value="GAF"/>
    <property type="match status" value="1"/>
</dbReference>
<dbReference type="Pfam" id="PF02518">
    <property type="entry name" value="HATPase_c"/>
    <property type="match status" value="1"/>
</dbReference>
<dbReference type="AlphaFoldDB" id="A0A4Q0XET6"/>
<name>A0A4Q0XET6_9FLAO</name>
<dbReference type="Pfam" id="PF13185">
    <property type="entry name" value="GAF_2"/>
    <property type="match status" value="1"/>
</dbReference>
<dbReference type="Proteomes" id="UP000289792">
    <property type="component" value="Unassembled WGS sequence"/>
</dbReference>